<dbReference type="HOGENOM" id="CLU_2351018_0_0_1"/>
<dbReference type="AlphaFoldDB" id="F0WHS3"/>
<evidence type="ECO:0000313" key="1">
    <source>
        <dbReference type="EMBL" id="CCA20798.1"/>
    </source>
</evidence>
<reference evidence="1" key="2">
    <citation type="submission" date="2011-02" db="EMBL/GenBank/DDBJ databases">
        <authorList>
            <person name="MacLean D."/>
        </authorList>
    </citation>
    <scope>NUCLEOTIDE SEQUENCE</scope>
</reference>
<protein>
    <submittedName>
        <fullName evidence="1">Uncharacterized protein AlNc14C103G6130</fullName>
    </submittedName>
</protein>
<dbReference type="GO" id="GO:0005737">
    <property type="term" value="C:cytoplasm"/>
    <property type="evidence" value="ECO:0007669"/>
    <property type="project" value="UniProtKB-ARBA"/>
</dbReference>
<dbReference type="SUPFAM" id="SSF141091">
    <property type="entry name" value="L21p-like"/>
    <property type="match status" value="1"/>
</dbReference>
<gene>
    <name evidence="1" type="primary">AlNc14C103G6130</name>
    <name evidence="1" type="ORF">ALNC14_069410</name>
</gene>
<accession>F0WHS3</accession>
<sequence length="97" mass="10741">MLRQLCALRPQTNGLWRLATRSCATAASETIANQCENRFTVVKHPVPESDTSNAYFAVIKLSGTQYKVTEGDVVITEKLEAKVGSHLDLDEVRATLY</sequence>
<organism evidence="1">
    <name type="scientific">Albugo laibachii Nc14</name>
    <dbReference type="NCBI Taxonomy" id="890382"/>
    <lineage>
        <taxon>Eukaryota</taxon>
        <taxon>Sar</taxon>
        <taxon>Stramenopiles</taxon>
        <taxon>Oomycota</taxon>
        <taxon>Peronosporomycetes</taxon>
        <taxon>Albuginales</taxon>
        <taxon>Albuginaceae</taxon>
        <taxon>Albugo</taxon>
    </lineage>
</organism>
<dbReference type="Pfam" id="PF00829">
    <property type="entry name" value="Ribosomal_L21p"/>
    <property type="match status" value="1"/>
</dbReference>
<dbReference type="EMBL" id="FR824148">
    <property type="protein sequence ID" value="CCA20798.1"/>
    <property type="molecule type" value="Genomic_DNA"/>
</dbReference>
<dbReference type="InterPro" id="IPR036164">
    <property type="entry name" value="bL21-like_sf"/>
</dbReference>
<proteinExistence type="predicted"/>
<dbReference type="InterPro" id="IPR028909">
    <property type="entry name" value="bL21-like"/>
</dbReference>
<name>F0WHS3_9STRA</name>
<dbReference type="GO" id="GO:0005840">
    <property type="term" value="C:ribosome"/>
    <property type="evidence" value="ECO:0007669"/>
    <property type="project" value="InterPro"/>
</dbReference>
<reference evidence="1" key="1">
    <citation type="journal article" date="2011" name="PLoS Biol.">
        <title>Gene gain and loss during evolution of obligate parasitism in the white rust pathogen of Arabidopsis thaliana.</title>
        <authorList>
            <person name="Kemen E."/>
            <person name="Gardiner A."/>
            <person name="Schultz-Larsen T."/>
            <person name="Kemen A.C."/>
            <person name="Balmuth A.L."/>
            <person name="Robert-Seilaniantz A."/>
            <person name="Bailey K."/>
            <person name="Holub E."/>
            <person name="Studholme D.J."/>
            <person name="Maclean D."/>
            <person name="Jones J.D."/>
        </authorList>
    </citation>
    <scope>NUCLEOTIDE SEQUENCE</scope>
</reference>